<dbReference type="OrthoDB" id="26149at2759"/>
<dbReference type="EMBL" id="MU001679">
    <property type="protein sequence ID" value="KAF2457744.1"/>
    <property type="molecule type" value="Genomic_DNA"/>
</dbReference>
<feature type="region of interest" description="Disordered" evidence="1">
    <location>
        <begin position="491"/>
        <end position="536"/>
    </location>
</feature>
<dbReference type="GO" id="GO:0005085">
    <property type="term" value="F:guanyl-nucleotide exchange factor activity"/>
    <property type="evidence" value="ECO:0007669"/>
    <property type="project" value="InterPro"/>
</dbReference>
<keyword evidence="3" id="KW-1185">Reference proteome</keyword>
<organism evidence="2 3">
    <name type="scientific">Lineolata rhizophorae</name>
    <dbReference type="NCBI Taxonomy" id="578093"/>
    <lineage>
        <taxon>Eukaryota</taxon>
        <taxon>Fungi</taxon>
        <taxon>Dikarya</taxon>
        <taxon>Ascomycota</taxon>
        <taxon>Pezizomycotina</taxon>
        <taxon>Dothideomycetes</taxon>
        <taxon>Dothideomycetes incertae sedis</taxon>
        <taxon>Lineolatales</taxon>
        <taxon>Lineolataceae</taxon>
        <taxon>Lineolata</taxon>
    </lineage>
</organism>
<dbReference type="SUPFAM" id="SSF48371">
    <property type="entry name" value="ARM repeat"/>
    <property type="match status" value="1"/>
</dbReference>
<gene>
    <name evidence="2" type="ORF">BDY21DRAFT_16034</name>
</gene>
<evidence type="ECO:0000313" key="2">
    <source>
        <dbReference type="EMBL" id="KAF2457744.1"/>
    </source>
</evidence>
<dbReference type="Gene3D" id="1.25.10.10">
    <property type="entry name" value="Leucine-rich Repeat Variant"/>
    <property type="match status" value="2"/>
</dbReference>
<reference evidence="2" key="1">
    <citation type="journal article" date="2020" name="Stud. Mycol.">
        <title>101 Dothideomycetes genomes: a test case for predicting lifestyles and emergence of pathogens.</title>
        <authorList>
            <person name="Haridas S."/>
            <person name="Albert R."/>
            <person name="Binder M."/>
            <person name="Bloem J."/>
            <person name="Labutti K."/>
            <person name="Salamov A."/>
            <person name="Andreopoulos B."/>
            <person name="Baker S."/>
            <person name="Barry K."/>
            <person name="Bills G."/>
            <person name="Bluhm B."/>
            <person name="Cannon C."/>
            <person name="Castanera R."/>
            <person name="Culley D."/>
            <person name="Daum C."/>
            <person name="Ezra D."/>
            <person name="Gonzalez J."/>
            <person name="Henrissat B."/>
            <person name="Kuo A."/>
            <person name="Liang C."/>
            <person name="Lipzen A."/>
            <person name="Lutzoni F."/>
            <person name="Magnuson J."/>
            <person name="Mondo S."/>
            <person name="Nolan M."/>
            <person name="Ohm R."/>
            <person name="Pangilinan J."/>
            <person name="Park H.-J."/>
            <person name="Ramirez L."/>
            <person name="Alfaro M."/>
            <person name="Sun H."/>
            <person name="Tritt A."/>
            <person name="Yoshinaga Y."/>
            <person name="Zwiers L.-H."/>
            <person name="Turgeon B."/>
            <person name="Goodwin S."/>
            <person name="Spatafora J."/>
            <person name="Crous P."/>
            <person name="Grigoriev I."/>
        </authorList>
    </citation>
    <scope>NUCLEOTIDE SEQUENCE</scope>
    <source>
        <strain evidence="2">ATCC 16933</strain>
    </source>
</reference>
<evidence type="ECO:0000313" key="3">
    <source>
        <dbReference type="Proteomes" id="UP000799766"/>
    </source>
</evidence>
<dbReference type="Proteomes" id="UP000799766">
    <property type="component" value="Unassembled WGS sequence"/>
</dbReference>
<feature type="compositionally biased region" description="Polar residues" evidence="1">
    <location>
        <begin position="500"/>
        <end position="534"/>
    </location>
</feature>
<dbReference type="AlphaFoldDB" id="A0A6A6P1Q3"/>
<accession>A0A6A6P1Q3</accession>
<dbReference type="InterPro" id="IPR040144">
    <property type="entry name" value="RAP1GDS1"/>
</dbReference>
<dbReference type="PANTHER" id="PTHR10957">
    <property type="entry name" value="RAP1 GTPASE-GDP DISSOCIATION STIMULATOR 1"/>
    <property type="match status" value="1"/>
</dbReference>
<dbReference type="InterPro" id="IPR011989">
    <property type="entry name" value="ARM-like"/>
</dbReference>
<proteinExistence type="predicted"/>
<sequence length="756" mass="83513">MLCLPTRITRIHFFKLGSPSKYETMDWSAGFFQVEFWKIDGQEQSLVAFDRYLKNEDLSQIFQFWPWLTRLGLLENTPASCVALQILADHSKIERVKEAYADSGILNECLNALNPQSGHQHVNEQFLRVIGNCCANNDDNRRVTIAYMRQLSACVSRQDIYETAIKALFNICNENSDTQKAALASGLDIQLAQSLCENWVDLESPETEYVVDLLFWMNEHMSDEYTLRAGAKHVQNIESAAERIDSFECYVNLVWVVLTYLKSAPFRSMIAGDWVNHKSVFGLVKSIASQREKIKANWMQQRSTIPTASDDLSEDLADMHSQLDGIQRELLYALAELSSEPSFSNHGAVSETVIRLNHWLHHGSSELERTVACIMLGNLANNDGTCRRMVLKADCHIAVLRILHRADGSKERLETTFAAAQFLKNLAKPPQTKPHIGLTGVKAALRIMQAYPGEPRLVLQAAGLVRALVQGQRDTAAYVVTGQRLLPDSSELSSPAMIASSEQDASSTVVGPDASQSASKRLTPPMSATENQDSAKLPSPLTILSSFLNSGPAFEKHVSTEIACAVVALVRTLSNARDAETAAETANPLPATPGDVQSHSEPPRDWGGQGKGKGKMLATSAVDTVLDRLVRMDRVPEAILRLLIDESDLARWEALVGLGHLVRVDKGARTVRDALKNSRESGKIFEVLKDMISASQSGPFSSKVELENVERAFEGVTDENEVKHKATPPPMLIPTPSCALYPLLLLLPLIPTFPIF</sequence>
<name>A0A6A6P1Q3_9PEZI</name>
<feature type="region of interest" description="Disordered" evidence="1">
    <location>
        <begin position="580"/>
        <end position="614"/>
    </location>
</feature>
<protein>
    <submittedName>
        <fullName evidence="2">Armadillo-type protein</fullName>
    </submittedName>
</protein>
<evidence type="ECO:0000256" key="1">
    <source>
        <dbReference type="SAM" id="MobiDB-lite"/>
    </source>
</evidence>
<dbReference type="InterPro" id="IPR016024">
    <property type="entry name" value="ARM-type_fold"/>
</dbReference>